<evidence type="ECO:0000313" key="4">
    <source>
        <dbReference type="Proteomes" id="UP001629246"/>
    </source>
</evidence>
<dbReference type="EMBL" id="JAQQFM010000002">
    <property type="protein sequence ID" value="MFL9923378.1"/>
    <property type="molecule type" value="Genomic_DNA"/>
</dbReference>
<evidence type="ECO:0000256" key="2">
    <source>
        <dbReference type="SAM" id="SignalP"/>
    </source>
</evidence>
<feature type="chain" id="PRO_5046795721" evidence="2">
    <location>
        <begin position="27"/>
        <end position="186"/>
    </location>
</feature>
<keyword evidence="4" id="KW-1185">Reference proteome</keyword>
<name>A0ABW9A3X9_9BURK</name>
<feature type="compositionally biased region" description="Basic and acidic residues" evidence="1">
    <location>
        <begin position="156"/>
        <end position="177"/>
    </location>
</feature>
<feature type="signal peptide" evidence="2">
    <location>
        <begin position="1"/>
        <end position="26"/>
    </location>
</feature>
<accession>A0ABW9A3X9</accession>
<sequence>MLNFKNRVLKGLAAASIGLASLAAFAQMPPGGMEGHGGPGGKAPTAEQIAKFQQMRAKHQAQLHDKLKITAAQESAWKTFIDKTTPQRPDPAARPNKEEWAKLTTPERLDRRLDMMKKGQARAEQHIAATKEFYAALSPEQQKTFDAEFAKMERHRFERRHGPMGEHKGPHKGDKPAADGAPAPAR</sequence>
<evidence type="ECO:0000256" key="1">
    <source>
        <dbReference type="SAM" id="MobiDB-lite"/>
    </source>
</evidence>
<organism evidence="3 4">
    <name type="scientific">Herbaspirillum lusitanum</name>
    <dbReference type="NCBI Taxonomy" id="213312"/>
    <lineage>
        <taxon>Bacteria</taxon>
        <taxon>Pseudomonadati</taxon>
        <taxon>Pseudomonadota</taxon>
        <taxon>Betaproteobacteria</taxon>
        <taxon>Burkholderiales</taxon>
        <taxon>Oxalobacteraceae</taxon>
        <taxon>Herbaspirillum</taxon>
    </lineage>
</organism>
<dbReference type="RefSeq" id="WP_408154981.1">
    <property type="nucleotide sequence ID" value="NZ_JAQQFM010000002.1"/>
</dbReference>
<dbReference type="Gene3D" id="1.20.120.1490">
    <property type="match status" value="1"/>
</dbReference>
<protein>
    <submittedName>
        <fullName evidence="3">Spy/CpxP family protein refolding chaperone</fullName>
    </submittedName>
</protein>
<reference evidence="3 4" key="1">
    <citation type="journal article" date="2024" name="Chem. Sci.">
        <title>Discovery of megapolipeptins by genome mining of a Burkholderiales bacteria collection.</title>
        <authorList>
            <person name="Paulo B.S."/>
            <person name="Recchia M.J.J."/>
            <person name="Lee S."/>
            <person name="Fergusson C.H."/>
            <person name="Romanowski S.B."/>
            <person name="Hernandez A."/>
            <person name="Krull N."/>
            <person name="Liu D.Y."/>
            <person name="Cavanagh H."/>
            <person name="Bos A."/>
            <person name="Gray C.A."/>
            <person name="Murphy B.T."/>
            <person name="Linington R.G."/>
            <person name="Eustaquio A.S."/>
        </authorList>
    </citation>
    <scope>NUCLEOTIDE SEQUENCE [LARGE SCALE GENOMIC DNA]</scope>
    <source>
        <strain evidence="3 4">RL21-008-BIB-A</strain>
    </source>
</reference>
<dbReference type="Pfam" id="PF07813">
    <property type="entry name" value="LTXXQ"/>
    <property type="match status" value="1"/>
</dbReference>
<comment type="caution">
    <text evidence="3">The sequence shown here is derived from an EMBL/GenBank/DDBJ whole genome shotgun (WGS) entry which is preliminary data.</text>
</comment>
<gene>
    <name evidence="3" type="ORF">PQR62_03810</name>
</gene>
<feature type="region of interest" description="Disordered" evidence="1">
    <location>
        <begin position="156"/>
        <end position="186"/>
    </location>
</feature>
<dbReference type="Proteomes" id="UP001629246">
    <property type="component" value="Unassembled WGS sequence"/>
</dbReference>
<evidence type="ECO:0000313" key="3">
    <source>
        <dbReference type="EMBL" id="MFL9923378.1"/>
    </source>
</evidence>
<dbReference type="InterPro" id="IPR012899">
    <property type="entry name" value="LTXXQ"/>
</dbReference>
<proteinExistence type="predicted"/>
<keyword evidence="2" id="KW-0732">Signal</keyword>